<dbReference type="PANTHER" id="PTHR46374:SF1">
    <property type="entry name" value="START DOMAIN-CONTAINING PROTEIN"/>
    <property type="match status" value="1"/>
</dbReference>
<dbReference type="GO" id="GO:0006869">
    <property type="term" value="P:lipid transport"/>
    <property type="evidence" value="ECO:0007669"/>
    <property type="project" value="UniProtKB-KW"/>
</dbReference>
<dbReference type="PANTHER" id="PTHR46374">
    <property type="entry name" value="PROTEIN CBG07384"/>
    <property type="match status" value="1"/>
</dbReference>
<name>A0A1I7XRJ7_HETBA</name>
<proteinExistence type="predicted"/>
<protein>
    <submittedName>
        <fullName evidence="5">START domain-containing protein</fullName>
    </submittedName>
</protein>
<keyword evidence="1" id="KW-0813">Transport</keyword>
<dbReference type="InterPro" id="IPR043556">
    <property type="entry name" value="StARD5/6"/>
</dbReference>
<accession>A0A1I7XRJ7</accession>
<dbReference type="SUPFAM" id="SSF55961">
    <property type="entry name" value="Bet v1-like"/>
    <property type="match status" value="1"/>
</dbReference>
<dbReference type="AlphaFoldDB" id="A0A1I7XRJ7"/>
<keyword evidence="2" id="KW-0445">Lipid transport</keyword>
<keyword evidence="4" id="KW-1185">Reference proteome</keyword>
<reference evidence="5" key="1">
    <citation type="submission" date="2016-11" db="UniProtKB">
        <authorList>
            <consortium name="WormBaseParasite"/>
        </authorList>
    </citation>
    <scope>IDENTIFICATION</scope>
</reference>
<organism evidence="4 5">
    <name type="scientific">Heterorhabditis bacteriophora</name>
    <name type="common">Entomopathogenic nematode worm</name>
    <dbReference type="NCBI Taxonomy" id="37862"/>
    <lineage>
        <taxon>Eukaryota</taxon>
        <taxon>Metazoa</taxon>
        <taxon>Ecdysozoa</taxon>
        <taxon>Nematoda</taxon>
        <taxon>Chromadorea</taxon>
        <taxon>Rhabditida</taxon>
        <taxon>Rhabditina</taxon>
        <taxon>Rhabditomorpha</taxon>
        <taxon>Strongyloidea</taxon>
        <taxon>Heterorhabditidae</taxon>
        <taxon>Heterorhabditis</taxon>
    </lineage>
</organism>
<dbReference type="WBParaSite" id="Hba_19959">
    <property type="protein sequence ID" value="Hba_19959"/>
    <property type="gene ID" value="Hba_19959"/>
</dbReference>
<keyword evidence="3" id="KW-0446">Lipid-binding</keyword>
<evidence type="ECO:0000256" key="3">
    <source>
        <dbReference type="ARBA" id="ARBA00023121"/>
    </source>
</evidence>
<evidence type="ECO:0000313" key="4">
    <source>
        <dbReference type="Proteomes" id="UP000095283"/>
    </source>
</evidence>
<evidence type="ECO:0000313" key="5">
    <source>
        <dbReference type="WBParaSite" id="Hba_19959"/>
    </source>
</evidence>
<dbReference type="InterPro" id="IPR023393">
    <property type="entry name" value="START-like_dom_sf"/>
</dbReference>
<evidence type="ECO:0000256" key="2">
    <source>
        <dbReference type="ARBA" id="ARBA00023055"/>
    </source>
</evidence>
<dbReference type="Proteomes" id="UP000095283">
    <property type="component" value="Unplaced"/>
</dbReference>
<evidence type="ECO:0000256" key="1">
    <source>
        <dbReference type="ARBA" id="ARBA00022448"/>
    </source>
</evidence>
<sequence>MISPYAMTEYEISMQSAERRVFHLLHSIEWQLLWEKNYDSVWVMRCNITENNMYRYEGIIRNRTPTEVAIVVHPEGSHRANWDSQSAGTSMLTRIREDTVIIRHDTKPRMMGLIAGRDTIDLCRFSTNPNNGL</sequence>
<dbReference type="Gene3D" id="3.30.530.20">
    <property type="match status" value="1"/>
</dbReference>
<dbReference type="GO" id="GO:0008289">
    <property type="term" value="F:lipid binding"/>
    <property type="evidence" value="ECO:0007669"/>
    <property type="project" value="UniProtKB-KW"/>
</dbReference>